<accession>A0A3A9ZJ58</accession>
<evidence type="ECO:0000313" key="4">
    <source>
        <dbReference type="Proteomes" id="UP000281726"/>
    </source>
</evidence>
<dbReference type="AlphaFoldDB" id="A0A3A9ZJ58"/>
<dbReference type="Proteomes" id="UP000281726">
    <property type="component" value="Unassembled WGS sequence"/>
</dbReference>
<proteinExistence type="inferred from homology"/>
<dbReference type="InterPro" id="IPR023393">
    <property type="entry name" value="START-like_dom_sf"/>
</dbReference>
<organism evidence="3 4">
    <name type="scientific">Micromonospora endolithica</name>
    <dbReference type="NCBI Taxonomy" id="230091"/>
    <lineage>
        <taxon>Bacteria</taxon>
        <taxon>Bacillati</taxon>
        <taxon>Actinomycetota</taxon>
        <taxon>Actinomycetes</taxon>
        <taxon>Micromonosporales</taxon>
        <taxon>Micromonosporaceae</taxon>
        <taxon>Micromonospora</taxon>
    </lineage>
</organism>
<keyword evidence="4" id="KW-1185">Reference proteome</keyword>
<evidence type="ECO:0000259" key="2">
    <source>
        <dbReference type="Pfam" id="PF08327"/>
    </source>
</evidence>
<comment type="caution">
    <text evidence="3">The sequence shown here is derived from an EMBL/GenBank/DDBJ whole genome shotgun (WGS) entry which is preliminary data.</text>
</comment>
<protein>
    <submittedName>
        <fullName evidence="3">SRPBCC family protein</fullName>
    </submittedName>
</protein>
<dbReference type="SUPFAM" id="SSF55961">
    <property type="entry name" value="Bet v1-like"/>
    <property type="match status" value="1"/>
</dbReference>
<dbReference type="CDD" id="cd08899">
    <property type="entry name" value="SRPBCC_CalC_Aha1-like_6"/>
    <property type="match status" value="1"/>
</dbReference>
<gene>
    <name evidence="3" type="ORF">D7223_13760</name>
</gene>
<comment type="similarity">
    <text evidence="1">Belongs to the AHA1 family.</text>
</comment>
<sequence>MTTTPSGRLVGTGEGADLVLTRRFRASVADVWASITDPDRTARWFGRWEGDAGPGRTIKVQMAYEDDAPWFDLLIEACEPPRRLVASMVDEHGSWHVEMRLAEAAGSTELTFTQHLESTDGVGETGPGWEYYLDLLVAAHTGEPQREFDDYYPAMKDYYEGLRQE</sequence>
<reference evidence="3 4" key="1">
    <citation type="journal article" date="2004" name="Syst. Appl. Microbiol.">
        <title>Cryptoendolithic actinomycetes from antarctic sandstone rock samples: Micromonospora endolithica sp. nov. and two isolates related to Micromonospora coerulea Jensen 1932.</title>
        <authorList>
            <person name="Hirsch P."/>
            <person name="Mevs U."/>
            <person name="Kroppenstedt R.M."/>
            <person name="Schumann P."/>
            <person name="Stackebrandt E."/>
        </authorList>
    </citation>
    <scope>NUCLEOTIDE SEQUENCE [LARGE SCALE GENOMIC DNA]</scope>
    <source>
        <strain evidence="3 4">JCM 12677</strain>
    </source>
</reference>
<dbReference type="Gene3D" id="3.30.530.20">
    <property type="match status" value="1"/>
</dbReference>
<dbReference type="Pfam" id="PF08327">
    <property type="entry name" value="AHSA1"/>
    <property type="match status" value="1"/>
</dbReference>
<feature type="domain" description="Activator of Hsp90 ATPase homologue 1/2-like C-terminal" evidence="2">
    <location>
        <begin position="26"/>
        <end position="139"/>
    </location>
</feature>
<dbReference type="RefSeq" id="WP_120728765.1">
    <property type="nucleotide sequence ID" value="NZ_RBAK01000004.1"/>
</dbReference>
<evidence type="ECO:0000313" key="3">
    <source>
        <dbReference type="EMBL" id="RKN47804.1"/>
    </source>
</evidence>
<evidence type="ECO:0000256" key="1">
    <source>
        <dbReference type="ARBA" id="ARBA00006817"/>
    </source>
</evidence>
<name>A0A3A9ZJ58_9ACTN</name>
<dbReference type="InterPro" id="IPR013538">
    <property type="entry name" value="ASHA1/2-like_C"/>
</dbReference>
<dbReference type="EMBL" id="RBAK01000004">
    <property type="protein sequence ID" value="RKN47804.1"/>
    <property type="molecule type" value="Genomic_DNA"/>
</dbReference>
<dbReference type="OrthoDB" id="8117292at2"/>